<accession>A0A1E1ENF5</accession>
<protein>
    <submittedName>
        <fullName evidence="4">AC4 protein</fullName>
    </submittedName>
</protein>
<evidence type="ECO:0000313" key="5">
    <source>
        <dbReference type="Proteomes" id="UP000201044"/>
    </source>
</evidence>
<feature type="compositionally biased region" description="Polar residues" evidence="3">
    <location>
        <begin position="51"/>
        <end position="69"/>
    </location>
</feature>
<feature type="region of interest" description="Disordered" evidence="3">
    <location>
        <begin position="51"/>
        <end position="96"/>
    </location>
</feature>
<name>A0A1E1ENF5_9GEMI</name>
<evidence type="ECO:0000256" key="2">
    <source>
        <dbReference type="ARBA" id="ARBA00022581"/>
    </source>
</evidence>
<reference evidence="5" key="1">
    <citation type="submission" date="2015-10" db="EMBL/GenBank/DDBJ databases">
        <authorList>
            <person name="Chen Y."/>
            <person name="Chao H."/>
        </authorList>
    </citation>
    <scope>NUCLEOTIDE SEQUENCE [LARGE SCALE GENOMIC DNA]</scope>
    <source>
        <strain evidence="5">Lis</strain>
    </source>
</reference>
<dbReference type="RefSeq" id="YP_009310419.1">
    <property type="nucleotide sequence ID" value="NC_031466.1"/>
</dbReference>
<sequence length="96" mass="10897">MGALISTCLSNSRGNSDARINDSSIWYPQQGQHISIQTFRELNRARTSSPIWTRTETPSNGESFRSTVDLQEEDNNQPTTLTPKRLTQEVSQRLLM</sequence>
<reference evidence="4 5" key="2">
    <citation type="submission" date="2016-04" db="EMBL/GenBank/DDBJ databases">
        <title>A new monopartite begomovirus associated with lisianthus enation leaf curl disease in Taiwan.</title>
        <authorList>
            <person name="Chen Y.K."/>
            <person name="Chao H.Y."/>
        </authorList>
    </citation>
    <scope>NUCLEOTIDE SEQUENCE [LARGE SCALE GENOMIC DNA]</scope>
    <source>
        <strain evidence="4 5">Lis</strain>
    </source>
</reference>
<comment type="similarity">
    <text evidence="1">Belongs to the geminiviridae protein AC4/C4 family.</text>
</comment>
<organism evidence="4 5">
    <name type="scientific">Lisianthus enation leaf curl virus</name>
    <dbReference type="NCBI Taxonomy" id="1740165"/>
    <lineage>
        <taxon>Viruses</taxon>
        <taxon>Monodnaviria</taxon>
        <taxon>Shotokuvirae</taxon>
        <taxon>Cressdnaviricota</taxon>
        <taxon>Repensiviricetes</taxon>
        <taxon>Geplafuvirales</taxon>
        <taxon>Geminiviridae</taxon>
        <taxon>Begomovirus</taxon>
        <taxon>Begomovirus lisianthi</taxon>
    </lineage>
</organism>
<evidence type="ECO:0000256" key="3">
    <source>
        <dbReference type="SAM" id="MobiDB-lite"/>
    </source>
</evidence>
<evidence type="ECO:0000256" key="1">
    <source>
        <dbReference type="ARBA" id="ARBA00008996"/>
    </source>
</evidence>
<keyword evidence="5" id="KW-1185">Reference proteome</keyword>
<dbReference type="KEGG" id="vg:29720220"/>
<dbReference type="InterPro" id="IPR002488">
    <property type="entry name" value="Gemini_C4"/>
</dbReference>
<dbReference type="GeneID" id="29720220"/>
<dbReference type="Pfam" id="PF01492">
    <property type="entry name" value="Gemini_C4"/>
    <property type="match status" value="1"/>
</dbReference>
<keyword evidence="2" id="KW-0945">Host-virus interaction</keyword>
<gene>
    <name evidence="4" type="primary">C4</name>
</gene>
<dbReference type="EMBL" id="LC091538">
    <property type="protein sequence ID" value="BAU80919.1"/>
    <property type="molecule type" value="Genomic_DNA"/>
</dbReference>
<dbReference type="Proteomes" id="UP000201044">
    <property type="component" value="Segment DNA A"/>
</dbReference>
<dbReference type="OrthoDB" id="24090at10239"/>
<proteinExistence type="inferred from homology"/>
<evidence type="ECO:0000313" key="4">
    <source>
        <dbReference type="EMBL" id="BAU80919.1"/>
    </source>
</evidence>